<dbReference type="InterPro" id="IPR010265">
    <property type="entry name" value="Phage_lambda_TipM"/>
</dbReference>
<sequence>MTLKKFKWKTQWGMTSEVTPNVTVTQFGDGYEQRLKNGLNHISEKFNVLVRLHRKRDEEEINRLMDFLLEHVGWKSFSWIPPKRDGDITVVCDTYSTAESGVYVDFNLTFRQVFDKQSEQSNNSTSSGQCVIPDDPPDLVAILNQKLEQLNG</sequence>
<proteinExistence type="predicted"/>
<dbReference type="AlphaFoldDB" id="A0AAW8VA13"/>
<evidence type="ECO:0000313" key="2">
    <source>
        <dbReference type="Proteomes" id="UP001182304"/>
    </source>
</evidence>
<dbReference type="EMBL" id="JANIEN010000024">
    <property type="protein sequence ID" value="MDT3453455.1"/>
    <property type="molecule type" value="Genomic_DNA"/>
</dbReference>
<name>A0AAW8VA13_PASMD</name>
<reference evidence="1" key="1">
    <citation type="submission" date="2022-07" db="EMBL/GenBank/DDBJ databases">
        <title>Sequence of Pasteurella multocoda 17BRD-035.</title>
        <authorList>
            <person name="Roy Chowdhury P."/>
            <person name="Alhamami T."/>
            <person name="Trott D.J."/>
            <person name="Djordvevic S.P."/>
        </authorList>
    </citation>
    <scope>NUCLEOTIDE SEQUENCE</scope>
    <source>
        <strain evidence="1">17BRD-035</strain>
    </source>
</reference>
<evidence type="ECO:0000313" key="1">
    <source>
        <dbReference type="EMBL" id="MDT3453455.1"/>
    </source>
</evidence>
<accession>A0AAW8VA13</accession>
<dbReference type="RefSeq" id="WP_223131950.1">
    <property type="nucleotide sequence ID" value="NZ_CP082272.1"/>
</dbReference>
<dbReference type="Pfam" id="PF05939">
    <property type="entry name" value="Phage_min_tail"/>
    <property type="match status" value="1"/>
</dbReference>
<comment type="caution">
    <text evidence="1">The sequence shown here is derived from an EMBL/GenBank/DDBJ whole genome shotgun (WGS) entry which is preliminary data.</text>
</comment>
<organism evidence="1 2">
    <name type="scientific">Pasteurella multocida</name>
    <dbReference type="NCBI Taxonomy" id="747"/>
    <lineage>
        <taxon>Bacteria</taxon>
        <taxon>Pseudomonadati</taxon>
        <taxon>Pseudomonadota</taxon>
        <taxon>Gammaproteobacteria</taxon>
        <taxon>Pasteurellales</taxon>
        <taxon>Pasteurellaceae</taxon>
        <taxon>Pasteurella</taxon>
    </lineage>
</organism>
<protein>
    <submittedName>
        <fullName evidence="1">Phage tail protein</fullName>
    </submittedName>
</protein>
<dbReference type="Proteomes" id="UP001182304">
    <property type="component" value="Unassembled WGS sequence"/>
</dbReference>
<gene>
    <name evidence="1" type="ORF">NQF69_11850</name>
</gene>